<dbReference type="Pfam" id="PF00582">
    <property type="entry name" value="Usp"/>
    <property type="match status" value="2"/>
</dbReference>
<dbReference type="InterPro" id="IPR014729">
    <property type="entry name" value="Rossmann-like_a/b/a_fold"/>
</dbReference>
<feature type="domain" description="UspA" evidence="3">
    <location>
        <begin position="37"/>
        <end position="174"/>
    </location>
</feature>
<dbReference type="PRINTS" id="PR01438">
    <property type="entry name" value="UNVRSLSTRESS"/>
</dbReference>
<proteinExistence type="inferred from homology"/>
<comment type="caution">
    <text evidence="4">The sequence shown here is derived from an EMBL/GenBank/DDBJ whole genome shotgun (WGS) entry which is preliminary data.</text>
</comment>
<dbReference type="EMBL" id="SJJY01000002">
    <property type="protein sequence ID" value="TCC24761.1"/>
    <property type="molecule type" value="Genomic_DNA"/>
</dbReference>
<dbReference type="PANTHER" id="PTHR46268:SF6">
    <property type="entry name" value="UNIVERSAL STRESS PROTEIN UP12"/>
    <property type="match status" value="1"/>
</dbReference>
<feature type="compositionally biased region" description="Basic residues" evidence="2">
    <location>
        <begin position="1"/>
        <end position="10"/>
    </location>
</feature>
<dbReference type="InterPro" id="IPR006015">
    <property type="entry name" value="Universal_stress_UspA"/>
</dbReference>
<dbReference type="Gene3D" id="3.40.50.620">
    <property type="entry name" value="HUPs"/>
    <property type="match status" value="2"/>
</dbReference>
<feature type="domain" description="UspA" evidence="3">
    <location>
        <begin position="185"/>
        <end position="323"/>
    </location>
</feature>
<evidence type="ECO:0000313" key="5">
    <source>
        <dbReference type="Proteomes" id="UP000292385"/>
    </source>
</evidence>
<keyword evidence="5" id="KW-1185">Reference proteome</keyword>
<feature type="region of interest" description="Disordered" evidence="2">
    <location>
        <begin position="1"/>
        <end position="29"/>
    </location>
</feature>
<reference evidence="4 5" key="1">
    <citation type="submission" date="2019-02" db="EMBL/GenBank/DDBJ databases">
        <title>Kribbella capetownensis sp. nov. and Kribbella speibonae sp. nov., isolated from soil.</title>
        <authorList>
            <person name="Curtis S.M."/>
            <person name="Norton I."/>
            <person name="Everest G.J."/>
            <person name="Meyers P.R."/>
        </authorList>
    </citation>
    <scope>NUCLEOTIDE SEQUENCE [LARGE SCALE GENOMIC DNA]</scope>
    <source>
        <strain evidence="4 5">SK5</strain>
    </source>
</reference>
<dbReference type="InterPro" id="IPR006016">
    <property type="entry name" value="UspA"/>
</dbReference>
<sequence>MPERSHHHAPRAVLSATASTRGDTVDRSGKVRRLGVRPIVVGYDGTPASDAAARWAAGAAQRLGRGMRMVQVIPWPVLRGSGSAAVALGTDALGRAAERLLDKSCRDIRRRHPEVEIDAEVLIGDPVPVLLREAAGGSLLVLGSRGLSELREVAAGSVMAHIATHATSPVIVVPADWRPRPDRSRQVVVGVDGSAESWNAIAFGFEFAEQTGAAVTAVLAWHDPTSTGPGDMLFPVHDRDALAEDGAVVLSEAVAGQTVDHPDVQVTEKLVHGTPAKALEDEAREADLLVVGSRGRGRIRGFLLGSVSRAVLHHATCPVAVVR</sequence>
<accession>A0ABY2A938</accession>
<evidence type="ECO:0000313" key="4">
    <source>
        <dbReference type="EMBL" id="TCC24761.1"/>
    </source>
</evidence>
<evidence type="ECO:0000256" key="2">
    <source>
        <dbReference type="SAM" id="MobiDB-lite"/>
    </source>
</evidence>
<comment type="similarity">
    <text evidence="1">Belongs to the universal stress protein A family.</text>
</comment>
<dbReference type="PANTHER" id="PTHR46268">
    <property type="entry name" value="STRESS RESPONSE PROTEIN NHAX"/>
    <property type="match status" value="1"/>
</dbReference>
<gene>
    <name evidence="4" type="ORF">E0H58_11135</name>
</gene>
<dbReference type="Proteomes" id="UP000292385">
    <property type="component" value="Unassembled WGS sequence"/>
</dbReference>
<evidence type="ECO:0000256" key="1">
    <source>
        <dbReference type="ARBA" id="ARBA00008791"/>
    </source>
</evidence>
<dbReference type="SUPFAM" id="SSF52402">
    <property type="entry name" value="Adenine nucleotide alpha hydrolases-like"/>
    <property type="match status" value="2"/>
</dbReference>
<name>A0ABY2A938_9ACTN</name>
<evidence type="ECO:0000259" key="3">
    <source>
        <dbReference type="Pfam" id="PF00582"/>
    </source>
</evidence>
<organism evidence="4 5">
    <name type="scientific">Kribbella speibonae</name>
    <dbReference type="NCBI Taxonomy" id="1572660"/>
    <lineage>
        <taxon>Bacteria</taxon>
        <taxon>Bacillati</taxon>
        <taxon>Actinomycetota</taxon>
        <taxon>Actinomycetes</taxon>
        <taxon>Propionibacteriales</taxon>
        <taxon>Kribbellaceae</taxon>
        <taxon>Kribbella</taxon>
    </lineage>
</organism>
<protein>
    <submittedName>
        <fullName evidence="4">Universal stress protein</fullName>
    </submittedName>
</protein>